<dbReference type="Gene3D" id="2.40.160.50">
    <property type="entry name" value="membrane protein fhac: a member of the omp85/tpsb transporter family"/>
    <property type="match status" value="1"/>
</dbReference>
<dbReference type="Pfam" id="PF01103">
    <property type="entry name" value="Omp85"/>
    <property type="match status" value="1"/>
</dbReference>
<dbReference type="PANTHER" id="PTHR12815">
    <property type="entry name" value="SORTING AND ASSEMBLY MACHINERY SAMM50 PROTEIN FAMILY MEMBER"/>
    <property type="match status" value="1"/>
</dbReference>
<dbReference type="Proteomes" id="UP001229955">
    <property type="component" value="Chromosome"/>
</dbReference>
<keyword evidence="2" id="KW-1134">Transmembrane beta strand</keyword>
<dbReference type="AlphaFoldDB" id="A0AA49JXW5"/>
<evidence type="ECO:0000313" key="8">
    <source>
        <dbReference type="EMBL" id="WKW11167.1"/>
    </source>
</evidence>
<organism evidence="9 10">
    <name type="scientific">Pseudogemmatithrix spongiicola</name>
    <dbReference type="NCBI Taxonomy" id="3062599"/>
    <lineage>
        <taxon>Bacteria</taxon>
        <taxon>Pseudomonadati</taxon>
        <taxon>Gemmatimonadota</taxon>
        <taxon>Gemmatimonadia</taxon>
        <taxon>Gemmatimonadales</taxon>
        <taxon>Gemmatimonadaceae</taxon>
        <taxon>Pseudogemmatithrix</taxon>
    </lineage>
</organism>
<dbReference type="InterPro" id="IPR010827">
    <property type="entry name" value="BamA/TamA_POTRA"/>
</dbReference>
<evidence type="ECO:0000313" key="9">
    <source>
        <dbReference type="EMBL" id="WKW14077.1"/>
    </source>
</evidence>
<dbReference type="GO" id="GO:0019867">
    <property type="term" value="C:outer membrane"/>
    <property type="evidence" value="ECO:0007669"/>
    <property type="project" value="InterPro"/>
</dbReference>
<evidence type="ECO:0000313" key="10">
    <source>
        <dbReference type="Proteomes" id="UP001229955"/>
    </source>
</evidence>
<dbReference type="Pfam" id="PF07244">
    <property type="entry name" value="POTRA"/>
    <property type="match status" value="1"/>
</dbReference>
<protein>
    <submittedName>
        <fullName evidence="9">BamA/TamA family outer membrane protein</fullName>
    </submittedName>
</protein>
<reference evidence="9" key="1">
    <citation type="submission" date="2023-07" db="EMBL/GenBank/DDBJ databases">
        <authorList>
            <person name="Haufschild T."/>
            <person name="Kallscheuer N."/>
            <person name="Hammer J."/>
            <person name="Kohn T."/>
            <person name="Kabuu M."/>
            <person name="Jogler M."/>
            <person name="Wohfarth N."/>
            <person name="Heuer A."/>
            <person name="Rohde M."/>
            <person name="van Teeseling M.C.F."/>
            <person name="Jogler C."/>
        </authorList>
    </citation>
    <scope>NUCLEOTIDE SEQUENCE</scope>
    <source>
        <strain evidence="8">Strain 138</strain>
        <strain evidence="9">Strain 318</strain>
    </source>
</reference>
<comment type="subcellular location">
    <subcellularLocation>
        <location evidence="1">Membrane</location>
    </subcellularLocation>
</comment>
<dbReference type="InterPro" id="IPR039910">
    <property type="entry name" value="D15-like"/>
</dbReference>
<gene>
    <name evidence="8" type="ORF">Strain138_000402</name>
    <name evidence="9" type="ORF">Strain318_000402</name>
</gene>
<name>A0AA49JXW5_9BACT</name>
<keyword evidence="5" id="KW-0732">Signal</keyword>
<dbReference type="KEGG" id="pspc:Strain318_000402"/>
<dbReference type="EMBL" id="CP130612">
    <property type="protein sequence ID" value="WKW11167.1"/>
    <property type="molecule type" value="Genomic_DNA"/>
</dbReference>
<dbReference type="InterPro" id="IPR000184">
    <property type="entry name" value="Bac_surfAg_D15"/>
</dbReference>
<evidence type="ECO:0000256" key="3">
    <source>
        <dbReference type="ARBA" id="ARBA00022692"/>
    </source>
</evidence>
<keyword evidence="4" id="KW-0472">Membrane</keyword>
<evidence type="ECO:0000256" key="4">
    <source>
        <dbReference type="ARBA" id="ARBA00023136"/>
    </source>
</evidence>
<evidence type="ECO:0000259" key="7">
    <source>
        <dbReference type="Pfam" id="PF07244"/>
    </source>
</evidence>
<dbReference type="PANTHER" id="PTHR12815:SF18">
    <property type="entry name" value="SORTING AND ASSEMBLY MACHINERY COMPONENT 50 HOMOLOG"/>
    <property type="match status" value="1"/>
</dbReference>
<feature type="chain" id="PRO_5041381019" evidence="5">
    <location>
        <begin position="24"/>
        <end position="749"/>
    </location>
</feature>
<evidence type="ECO:0000259" key="6">
    <source>
        <dbReference type="Pfam" id="PF01103"/>
    </source>
</evidence>
<feature type="domain" description="Bacterial surface antigen (D15)" evidence="6">
    <location>
        <begin position="364"/>
        <end position="676"/>
    </location>
</feature>
<evidence type="ECO:0000256" key="5">
    <source>
        <dbReference type="SAM" id="SignalP"/>
    </source>
</evidence>
<keyword evidence="3" id="KW-0812">Transmembrane</keyword>
<dbReference type="Gene3D" id="3.10.20.310">
    <property type="entry name" value="membrane protein fhac"/>
    <property type="match status" value="2"/>
</dbReference>
<evidence type="ECO:0000256" key="1">
    <source>
        <dbReference type="ARBA" id="ARBA00004370"/>
    </source>
</evidence>
<dbReference type="RefSeq" id="WP_367886869.1">
    <property type="nucleotide sequence ID" value="NZ_CP130612.1"/>
</dbReference>
<dbReference type="EMBL" id="CP130613">
    <property type="protein sequence ID" value="WKW14077.1"/>
    <property type="molecule type" value="Genomic_DNA"/>
</dbReference>
<accession>A0AA49JSH7</accession>
<proteinExistence type="predicted"/>
<feature type="domain" description="POTRA" evidence="7">
    <location>
        <begin position="39"/>
        <end position="124"/>
    </location>
</feature>
<evidence type="ECO:0000256" key="2">
    <source>
        <dbReference type="ARBA" id="ARBA00022452"/>
    </source>
</evidence>
<sequence>MRLPRALASLTALLALLGPAAVAAQETRCDRGDVEVATLGFQGNTAFPDAQLEAGIVTTPSSRLRRLTRVLGARRCLDPEELPLDVVRLRLWYRNHGFLDATVDTVVSNVAPRRVDVRFLIVEGEPVIIDTLVIAGLDDVPERAGILRRLPTVEGGWFDRYATAATRDTLTRRLRDNGYPDAETFLGYDLRRGERRATVTLSVITGPRRRIGRVDITHQGRDGAAPDVGPRAVRRLAGIEEGDLYRERLLERAKRTLYQSEAFAQVTVEPGDALGDSLIAVNVDLREGYLRAARLGGGWGSLDCFRMTADVTEYNLLRSATRLEMRSRVSKIGIGEPLAGASSLCPQAQNDIYSRDLNYYVGATLSQPAVLRASFVPTLTLYSERRSEYNAYLRTTPVGGSLNLARAIGRRSASLGYTVEYGRTEAQPALFCAVFNACEDRDRAALERPLRLAVLSGGSSYERTNDPIDPSNGVMGRFELRYASDVVGAESDIDFARVTLDGAWFKSLGADVTFAMRLRLGTVFGSDFSLSRTATFVPPQERLYAGGPNSVRGFRQNELGPQVYIPTSYDTVGTDGLPRASVAPGDTVFLRANSAEVNQRAVPTGGNTSIVGNFELRIVSPFLPSLIKWTLFTDVGELWNRGVGVRGLGFKQLKWTPGAGISIRTPIGFLRADLAYNQYARPGGAAYFDAPVAAGGALYCVSPTNRLPATLQGVVLVQASGSCPGSYVPRAQRDFFGRWTPSIAIGQAF</sequence>
<accession>A0AA49JXW5</accession>
<keyword evidence="10" id="KW-1185">Reference proteome</keyword>
<feature type="signal peptide" evidence="5">
    <location>
        <begin position="1"/>
        <end position="23"/>
    </location>
</feature>